<dbReference type="Pfam" id="PF18956">
    <property type="entry name" value="DUF5699"/>
    <property type="match status" value="1"/>
</dbReference>
<dbReference type="RefSeq" id="WP_186908354.1">
    <property type="nucleotide sequence ID" value="NZ_JACOPP010000019.1"/>
</dbReference>
<keyword evidence="1" id="KW-0812">Transmembrane</keyword>
<dbReference type="EMBL" id="JACOPP010000019">
    <property type="protein sequence ID" value="MBC5734523.1"/>
    <property type="molecule type" value="Genomic_DNA"/>
</dbReference>
<evidence type="ECO:0000313" key="2">
    <source>
        <dbReference type="EMBL" id="MBC5734523.1"/>
    </source>
</evidence>
<keyword evidence="1" id="KW-0472">Membrane</keyword>
<protein>
    <submittedName>
        <fullName evidence="2">Succinate dehydrogenase</fullName>
    </submittedName>
</protein>
<dbReference type="PROSITE" id="PS51257">
    <property type="entry name" value="PROKAR_LIPOPROTEIN"/>
    <property type="match status" value="1"/>
</dbReference>
<name>A0A8J6MFD6_9FIRM</name>
<feature type="transmembrane region" description="Helical" evidence="1">
    <location>
        <begin position="6"/>
        <end position="26"/>
    </location>
</feature>
<proteinExistence type="predicted"/>
<evidence type="ECO:0000256" key="1">
    <source>
        <dbReference type="SAM" id="Phobius"/>
    </source>
</evidence>
<dbReference type="AlphaFoldDB" id="A0A8J6MFD6"/>
<gene>
    <name evidence="2" type="ORF">H8S57_12440</name>
</gene>
<keyword evidence="1" id="KW-1133">Transmembrane helix</keyword>
<organism evidence="2 3">
    <name type="scientific">Lawsonibacter hominis</name>
    <dbReference type="NCBI Taxonomy" id="2763053"/>
    <lineage>
        <taxon>Bacteria</taxon>
        <taxon>Bacillati</taxon>
        <taxon>Bacillota</taxon>
        <taxon>Clostridia</taxon>
        <taxon>Eubacteriales</taxon>
        <taxon>Oscillospiraceae</taxon>
        <taxon>Lawsonibacter</taxon>
    </lineage>
</organism>
<accession>A0A8J6MFD6</accession>
<keyword evidence="3" id="KW-1185">Reference proteome</keyword>
<feature type="transmembrane region" description="Helical" evidence="1">
    <location>
        <begin position="31"/>
        <end position="51"/>
    </location>
</feature>
<dbReference type="InterPro" id="IPR043753">
    <property type="entry name" value="DUF5699"/>
</dbReference>
<sequence>MFILKILFAPLSLILSLFVWLCAGLLSCSGFVFKLASGLLSLLAFAVLITYSAKNGIILLVLAFLISPMGLPLLAVQGLGKLQDVNTAMKNFIHS</sequence>
<reference evidence="2" key="1">
    <citation type="submission" date="2020-08" db="EMBL/GenBank/DDBJ databases">
        <title>Genome public.</title>
        <authorList>
            <person name="Liu C."/>
            <person name="Sun Q."/>
        </authorList>
    </citation>
    <scope>NUCLEOTIDE SEQUENCE</scope>
    <source>
        <strain evidence="2">NSJ-51</strain>
    </source>
</reference>
<feature type="transmembrane region" description="Helical" evidence="1">
    <location>
        <begin position="57"/>
        <end position="76"/>
    </location>
</feature>
<evidence type="ECO:0000313" key="3">
    <source>
        <dbReference type="Proteomes" id="UP000661435"/>
    </source>
</evidence>
<dbReference type="Proteomes" id="UP000661435">
    <property type="component" value="Unassembled WGS sequence"/>
</dbReference>
<comment type="caution">
    <text evidence="2">The sequence shown here is derived from an EMBL/GenBank/DDBJ whole genome shotgun (WGS) entry which is preliminary data.</text>
</comment>